<evidence type="ECO:0000256" key="2">
    <source>
        <dbReference type="ARBA" id="ARBA00022737"/>
    </source>
</evidence>
<dbReference type="PANTHER" id="PTHR10857:SF106">
    <property type="entry name" value="C2 DOMAIN-CONTAINING PROTEIN"/>
    <property type="match status" value="1"/>
</dbReference>
<dbReference type="GO" id="GO:0005886">
    <property type="term" value="C:plasma membrane"/>
    <property type="evidence" value="ECO:0007669"/>
    <property type="project" value="TreeGrafter"/>
</dbReference>
<dbReference type="GO" id="GO:0005544">
    <property type="term" value="F:calcium-dependent phospholipid binding"/>
    <property type="evidence" value="ECO:0007669"/>
    <property type="project" value="InterPro"/>
</dbReference>
<dbReference type="Pfam" id="PF07002">
    <property type="entry name" value="Copine"/>
    <property type="match status" value="1"/>
</dbReference>
<evidence type="ECO:0000256" key="1">
    <source>
        <dbReference type="ARBA" id="ARBA00009048"/>
    </source>
</evidence>
<dbReference type="InterPro" id="IPR045052">
    <property type="entry name" value="Copine"/>
</dbReference>
<organism evidence="3">
    <name type="scientific">Cyprideis torosa</name>
    <dbReference type="NCBI Taxonomy" id="163714"/>
    <lineage>
        <taxon>Eukaryota</taxon>
        <taxon>Metazoa</taxon>
        <taxon>Ecdysozoa</taxon>
        <taxon>Arthropoda</taxon>
        <taxon>Crustacea</taxon>
        <taxon>Oligostraca</taxon>
        <taxon>Ostracoda</taxon>
        <taxon>Podocopa</taxon>
        <taxon>Podocopida</taxon>
        <taxon>Cytherocopina</taxon>
        <taxon>Cytheroidea</taxon>
        <taxon>Cytherideidae</taxon>
        <taxon>Cyprideis</taxon>
    </lineage>
</organism>
<dbReference type="PROSITE" id="PS50234">
    <property type="entry name" value="VWFA"/>
    <property type="match status" value="1"/>
</dbReference>
<dbReference type="EMBL" id="OB663629">
    <property type="protein sequence ID" value="CAD7231557.1"/>
    <property type="molecule type" value="Genomic_DNA"/>
</dbReference>
<dbReference type="InterPro" id="IPR036465">
    <property type="entry name" value="vWFA_dom_sf"/>
</dbReference>
<dbReference type="OrthoDB" id="5855668at2759"/>
<dbReference type="SMART" id="SM00327">
    <property type="entry name" value="VWA"/>
    <property type="match status" value="1"/>
</dbReference>
<dbReference type="SMART" id="SM00239">
    <property type="entry name" value="C2"/>
    <property type="match status" value="2"/>
</dbReference>
<gene>
    <name evidence="3" type="ORF">CTOB1V02_LOCUS9404</name>
</gene>
<dbReference type="Pfam" id="PF00168">
    <property type="entry name" value="C2"/>
    <property type="match status" value="2"/>
</dbReference>
<keyword evidence="2" id="KW-0677">Repeat</keyword>
<evidence type="ECO:0000313" key="3">
    <source>
        <dbReference type="EMBL" id="CAD7231557.1"/>
    </source>
</evidence>
<dbReference type="Gene3D" id="2.60.40.150">
    <property type="entry name" value="C2 domain"/>
    <property type="match status" value="2"/>
</dbReference>
<dbReference type="GO" id="GO:0071277">
    <property type="term" value="P:cellular response to calcium ion"/>
    <property type="evidence" value="ECO:0007669"/>
    <property type="project" value="TreeGrafter"/>
</dbReference>
<dbReference type="SUPFAM" id="SSF53300">
    <property type="entry name" value="vWA-like"/>
    <property type="match status" value="1"/>
</dbReference>
<dbReference type="AlphaFoldDB" id="A0A7R8WMX2"/>
<accession>A0A7R8WMX2</accession>
<dbReference type="InterPro" id="IPR037768">
    <property type="entry name" value="C2B_Copine"/>
</dbReference>
<dbReference type="InterPro" id="IPR002035">
    <property type="entry name" value="VWF_A"/>
</dbReference>
<protein>
    <submittedName>
        <fullName evidence="3">Uncharacterized protein</fullName>
    </submittedName>
</protein>
<sequence length="522" mass="57911">MSWTPSTFTPGKAKSPSSLVELNLSCKKLSDKDVFSKSDPFCVTYIRSHSGVWEEIHRTEVVQNTINPVFVKKPKLPYRFEEEQKLRFEIYDADSKSARLSDHDFLGSAMANLGSIVSSGTAELPVFFKKSRTSAILVILVDEVSSCKEEIELEFMAKRLKKKNIFGRPDPFLQISRASESGIPILVHRTETINRTVQPHWKSFSISLQELCNGDQDVSLQVECYDNEMSGNHKALGTVFNHGKAITGRTRFTFLDFVRGGCELQTTFAIDFTASNGDPSTPDSLHFINPHFPSPYARAIQSVGTIIRDYDSDKKFPVLGFGARIPPNGIVSHEFFVNGSQNDPYCNDVTGILEAYQQCIRSVELYGPTNFSPVIRHVAQFASTYRNGTHYFILVIITDGVITDFEATKKAIVEASNLPMSIIIVGVGGADFETMELLDADGTSLSANGVKAVRDIVQFVPDPLGTQGSTLVLDHAARCRFSREVLAELPGQFLGYMKMRGLQPKPPRADISQLPPDPELAY</sequence>
<dbReference type="CDD" id="cd04048">
    <property type="entry name" value="C2A_Copine"/>
    <property type="match status" value="1"/>
</dbReference>
<dbReference type="CDD" id="cd04047">
    <property type="entry name" value="C2B_Copine"/>
    <property type="match status" value="1"/>
</dbReference>
<dbReference type="InterPro" id="IPR000008">
    <property type="entry name" value="C2_dom"/>
</dbReference>
<name>A0A7R8WMX2_9CRUS</name>
<dbReference type="PANTHER" id="PTHR10857">
    <property type="entry name" value="COPINE"/>
    <property type="match status" value="1"/>
</dbReference>
<dbReference type="GO" id="GO:0032991">
    <property type="term" value="C:protein-containing complex"/>
    <property type="evidence" value="ECO:0007669"/>
    <property type="project" value="UniProtKB-ARBA"/>
</dbReference>
<dbReference type="SUPFAM" id="SSF49562">
    <property type="entry name" value="C2 domain (Calcium/lipid-binding domain, CaLB)"/>
    <property type="match status" value="2"/>
</dbReference>
<dbReference type="InterPro" id="IPR035892">
    <property type="entry name" value="C2_domain_sf"/>
</dbReference>
<comment type="similarity">
    <text evidence="1">Belongs to the copine family.</text>
</comment>
<dbReference type="Gene3D" id="3.40.50.410">
    <property type="entry name" value="von Willebrand factor, type A domain"/>
    <property type="match status" value="1"/>
</dbReference>
<dbReference type="FunFam" id="2.60.40.150:FF:000099">
    <property type="entry name" value="Copine 3"/>
    <property type="match status" value="1"/>
</dbReference>
<dbReference type="PROSITE" id="PS50004">
    <property type="entry name" value="C2"/>
    <property type="match status" value="2"/>
</dbReference>
<dbReference type="InterPro" id="IPR010734">
    <property type="entry name" value="Copine_C"/>
</dbReference>
<reference evidence="3" key="1">
    <citation type="submission" date="2020-11" db="EMBL/GenBank/DDBJ databases">
        <authorList>
            <person name="Tran Van P."/>
        </authorList>
    </citation>
    <scope>NUCLEOTIDE SEQUENCE</scope>
</reference>
<proteinExistence type="inferred from homology"/>